<proteinExistence type="predicted"/>
<name>C5BMU9_TERTT</name>
<dbReference type="PANTHER" id="PTHR43861:SF3">
    <property type="entry name" value="PUTATIVE (AFU_ORTHOLOGUE AFUA_2G14390)-RELATED"/>
    <property type="match status" value="1"/>
</dbReference>
<evidence type="ECO:0000313" key="3">
    <source>
        <dbReference type="EMBL" id="ACR13667.1"/>
    </source>
</evidence>
<dbReference type="STRING" id="377629.TERTU_0435"/>
<dbReference type="HOGENOM" id="CLU_037990_15_0_6"/>
<dbReference type="AlphaFoldDB" id="C5BMU9"/>
<dbReference type="KEGG" id="ttu:TERTU_0435"/>
<dbReference type="InterPro" id="IPR025714">
    <property type="entry name" value="Methyltranfer_dom"/>
</dbReference>
<dbReference type="InterPro" id="IPR029063">
    <property type="entry name" value="SAM-dependent_MTases_sf"/>
</dbReference>
<dbReference type="OrthoDB" id="5642573at2"/>
<dbReference type="RefSeq" id="WP_015819782.1">
    <property type="nucleotide sequence ID" value="NC_012997.1"/>
</dbReference>
<dbReference type="GO" id="GO:0032259">
    <property type="term" value="P:methylation"/>
    <property type="evidence" value="ECO:0007669"/>
    <property type="project" value="UniProtKB-KW"/>
</dbReference>
<dbReference type="eggNOG" id="COG4976">
    <property type="taxonomic scope" value="Bacteria"/>
</dbReference>
<accession>C5BMU9</accession>
<reference evidence="3 4" key="1">
    <citation type="journal article" date="2009" name="PLoS ONE">
        <title>The complete genome of Teredinibacter turnerae T7901: an intracellular endosymbiont of marine wood-boring bivalves (shipworms).</title>
        <authorList>
            <person name="Yang J.C."/>
            <person name="Madupu R."/>
            <person name="Durkin A.S."/>
            <person name="Ekborg N.A."/>
            <person name="Pedamallu C.S."/>
            <person name="Hostetler J.B."/>
            <person name="Radune D."/>
            <person name="Toms B.S."/>
            <person name="Henrissat B."/>
            <person name="Coutinho P.M."/>
            <person name="Schwarz S."/>
            <person name="Field L."/>
            <person name="Trindade-Silva A.E."/>
            <person name="Soares C.A.G."/>
            <person name="Elshahawi S."/>
            <person name="Hanora A."/>
            <person name="Schmidt E.W."/>
            <person name="Haygood M.G."/>
            <person name="Posfai J."/>
            <person name="Benner J."/>
            <person name="Madinger C."/>
            <person name="Nove J."/>
            <person name="Anton B."/>
            <person name="Chaudhary K."/>
            <person name="Foster J."/>
            <person name="Holman A."/>
            <person name="Kumar S."/>
            <person name="Lessard P.A."/>
            <person name="Luyten Y.A."/>
            <person name="Slatko B."/>
            <person name="Wood N."/>
            <person name="Wu B."/>
            <person name="Teplitski M."/>
            <person name="Mougous J.D."/>
            <person name="Ward N."/>
            <person name="Eisen J.A."/>
            <person name="Badger J.H."/>
            <person name="Distel D.L."/>
        </authorList>
    </citation>
    <scope>NUCLEOTIDE SEQUENCE [LARGE SCALE GENOMIC DNA]</scope>
    <source>
        <strain evidence="4">ATCC 39867 / T7901</strain>
    </source>
</reference>
<evidence type="ECO:0000256" key="1">
    <source>
        <dbReference type="ARBA" id="ARBA00022679"/>
    </source>
</evidence>
<gene>
    <name evidence="3" type="ordered locus">TERTU_0435</name>
</gene>
<sequence length="206" mass="23253">MTRNPYFWDRIAEQYAALPIRFPDDYHHKLEQTRGRLTSHMRVLEFGCGTGSMAVRHAPLVADYVAIDVSFKMLEIAEKKRSAAGLANLQFMRDAIESRSLGRAHFDLVMGFSILHLVRDLDAVLHKLHTALKPGGLFISSTFCFADFDPLLRWMLPVTQRLGVTPAINQLAANGLRDTVQTAGFTIEEDWQPAPDRALFLIARKT</sequence>
<dbReference type="Gene3D" id="3.40.50.150">
    <property type="entry name" value="Vaccinia Virus protein VP39"/>
    <property type="match status" value="1"/>
</dbReference>
<organism evidence="3 4">
    <name type="scientific">Teredinibacter turnerae (strain ATCC 39867 / T7901)</name>
    <dbReference type="NCBI Taxonomy" id="377629"/>
    <lineage>
        <taxon>Bacteria</taxon>
        <taxon>Pseudomonadati</taxon>
        <taxon>Pseudomonadota</taxon>
        <taxon>Gammaproteobacteria</taxon>
        <taxon>Cellvibrionales</taxon>
        <taxon>Cellvibrionaceae</taxon>
        <taxon>Teredinibacter</taxon>
    </lineage>
</organism>
<dbReference type="Pfam" id="PF13847">
    <property type="entry name" value="Methyltransf_31"/>
    <property type="match status" value="1"/>
</dbReference>
<evidence type="ECO:0000313" key="4">
    <source>
        <dbReference type="Proteomes" id="UP000009080"/>
    </source>
</evidence>
<dbReference type="EMBL" id="CP001614">
    <property type="protein sequence ID" value="ACR13667.1"/>
    <property type="molecule type" value="Genomic_DNA"/>
</dbReference>
<keyword evidence="3" id="KW-0489">Methyltransferase</keyword>
<feature type="domain" description="Methyltransferase" evidence="2">
    <location>
        <begin position="38"/>
        <end position="144"/>
    </location>
</feature>
<keyword evidence="1" id="KW-0808">Transferase</keyword>
<dbReference type="GO" id="GO:0008168">
    <property type="term" value="F:methyltransferase activity"/>
    <property type="evidence" value="ECO:0007669"/>
    <property type="project" value="UniProtKB-KW"/>
</dbReference>
<dbReference type="CDD" id="cd02440">
    <property type="entry name" value="AdoMet_MTases"/>
    <property type="match status" value="1"/>
</dbReference>
<dbReference type="SUPFAM" id="SSF53335">
    <property type="entry name" value="S-adenosyl-L-methionine-dependent methyltransferases"/>
    <property type="match status" value="1"/>
</dbReference>
<dbReference type="PANTHER" id="PTHR43861">
    <property type="entry name" value="TRANS-ACONITATE 2-METHYLTRANSFERASE-RELATED"/>
    <property type="match status" value="1"/>
</dbReference>
<evidence type="ECO:0000259" key="2">
    <source>
        <dbReference type="Pfam" id="PF13847"/>
    </source>
</evidence>
<protein>
    <submittedName>
        <fullName evidence="3">SAM-dependent methyltransferase</fullName>
    </submittedName>
</protein>
<dbReference type="Proteomes" id="UP000009080">
    <property type="component" value="Chromosome"/>
</dbReference>
<keyword evidence="4" id="KW-1185">Reference proteome</keyword>